<keyword evidence="11" id="KW-1185">Reference proteome</keyword>
<dbReference type="InterPro" id="IPR036961">
    <property type="entry name" value="Kinesin_motor_dom_sf"/>
</dbReference>
<dbReference type="GO" id="GO:0007018">
    <property type="term" value="P:microtubule-based movement"/>
    <property type="evidence" value="ECO:0007669"/>
    <property type="project" value="InterPro"/>
</dbReference>
<dbReference type="GO" id="GO:0005524">
    <property type="term" value="F:ATP binding"/>
    <property type="evidence" value="ECO:0007669"/>
    <property type="project" value="UniProtKB-UniRule"/>
</dbReference>
<evidence type="ECO:0000256" key="8">
    <source>
        <dbReference type="SAM" id="Coils"/>
    </source>
</evidence>
<keyword evidence="2" id="KW-0493">Microtubule</keyword>
<evidence type="ECO:0000256" key="2">
    <source>
        <dbReference type="ARBA" id="ARBA00022701"/>
    </source>
</evidence>
<dbReference type="Proteomes" id="UP000467841">
    <property type="component" value="Unassembled WGS sequence"/>
</dbReference>
<dbReference type="AlphaFoldDB" id="A0A6D2HQV6"/>
<dbReference type="PRINTS" id="PR00380">
    <property type="entry name" value="KINESINHEAVY"/>
</dbReference>
<evidence type="ECO:0000313" key="11">
    <source>
        <dbReference type="Proteomes" id="UP000467841"/>
    </source>
</evidence>
<dbReference type="SUPFAM" id="SSF52540">
    <property type="entry name" value="P-loop containing nucleoside triphosphate hydrolases"/>
    <property type="match status" value="1"/>
</dbReference>
<feature type="coiled-coil region" evidence="8">
    <location>
        <begin position="419"/>
        <end position="453"/>
    </location>
</feature>
<feature type="domain" description="Kinesin motor" evidence="9">
    <location>
        <begin position="90"/>
        <end position="408"/>
    </location>
</feature>
<dbReference type="Gene3D" id="3.40.850.10">
    <property type="entry name" value="Kinesin motor domain"/>
    <property type="match status" value="1"/>
</dbReference>
<comment type="similarity">
    <text evidence="1">Belongs to the TRAFAC class myosin-kinesin ATPase superfamily. Kinesin family. KIN-14 subfamily.</text>
</comment>
<dbReference type="InterPro" id="IPR027417">
    <property type="entry name" value="P-loop_NTPase"/>
</dbReference>
<feature type="binding site" evidence="7">
    <location>
        <begin position="166"/>
        <end position="173"/>
    </location>
    <ligand>
        <name>ATP</name>
        <dbReference type="ChEBI" id="CHEBI:30616"/>
    </ligand>
</feature>
<proteinExistence type="inferred from homology"/>
<evidence type="ECO:0000256" key="1">
    <source>
        <dbReference type="ARBA" id="ARBA00010899"/>
    </source>
</evidence>
<keyword evidence="3 7" id="KW-0547">Nucleotide-binding</keyword>
<dbReference type="SMART" id="SM00129">
    <property type="entry name" value="KISc"/>
    <property type="match status" value="1"/>
</dbReference>
<evidence type="ECO:0000256" key="3">
    <source>
        <dbReference type="ARBA" id="ARBA00022741"/>
    </source>
</evidence>
<evidence type="ECO:0000259" key="9">
    <source>
        <dbReference type="PROSITE" id="PS50067"/>
    </source>
</evidence>
<evidence type="ECO:0000256" key="4">
    <source>
        <dbReference type="ARBA" id="ARBA00022840"/>
    </source>
</evidence>
<reference evidence="10" key="1">
    <citation type="submission" date="2020-01" db="EMBL/GenBank/DDBJ databases">
        <authorList>
            <person name="Mishra B."/>
        </authorList>
    </citation>
    <scope>NUCLEOTIDE SEQUENCE [LARGE SCALE GENOMIC DNA]</scope>
</reference>
<dbReference type="PANTHER" id="PTHR47972:SF23">
    <property type="entry name" value="KINESIN MOTOR DOMAIN-CONTAINING PROTEIN"/>
    <property type="match status" value="1"/>
</dbReference>
<dbReference type="PROSITE" id="PS50067">
    <property type="entry name" value="KINESIN_MOTOR_2"/>
    <property type="match status" value="1"/>
</dbReference>
<dbReference type="GO" id="GO:0003777">
    <property type="term" value="F:microtubule motor activity"/>
    <property type="evidence" value="ECO:0007669"/>
    <property type="project" value="InterPro"/>
</dbReference>
<dbReference type="PANTHER" id="PTHR47972">
    <property type="entry name" value="KINESIN-LIKE PROTEIN KLP-3"/>
    <property type="match status" value="1"/>
</dbReference>
<evidence type="ECO:0000256" key="7">
    <source>
        <dbReference type="PROSITE-ProRule" id="PRU00283"/>
    </source>
</evidence>
<accession>A0A6D2HQV6</accession>
<dbReference type="Pfam" id="PF00225">
    <property type="entry name" value="Kinesin"/>
    <property type="match status" value="1"/>
</dbReference>
<keyword evidence="6 7" id="KW-0505">Motor protein</keyword>
<keyword evidence="5 8" id="KW-0175">Coiled coil</keyword>
<dbReference type="InterPro" id="IPR001752">
    <property type="entry name" value="Kinesin_motor_dom"/>
</dbReference>
<comment type="caution">
    <text evidence="10">The sequence shown here is derived from an EMBL/GenBank/DDBJ whole genome shotgun (WGS) entry which is preliminary data.</text>
</comment>
<evidence type="ECO:0000256" key="5">
    <source>
        <dbReference type="ARBA" id="ARBA00023054"/>
    </source>
</evidence>
<dbReference type="FunFam" id="3.40.850.10:FF:000074">
    <property type="entry name" value="p-loop containing nucleoside triphosphate hydrolase superfamily protein"/>
    <property type="match status" value="1"/>
</dbReference>
<evidence type="ECO:0000256" key="6">
    <source>
        <dbReference type="ARBA" id="ARBA00023175"/>
    </source>
</evidence>
<sequence>MERRRSKPVQDLPETIHSLLGLKSNLTSAWVESVCNIAKKVSSTSKEEDDSVFIDEQSIRDQLSALTVQVNDQNKRRRQILNEFLDLKGNIRVFCRVKPLDSKNLRAPVASDTRNVIIKLTETKRKTYNFDSVFQPDSSQDDVFLEIEPVIKSVIDGYNACIFAYGQTGTGKTFTMEGLPDSPGIVPRAIKGLFKQVEESNHKFVIKFSMLEIYMGNLRDLLLSQATKHNPIPPSLLIHTDAKGEIDIENLVTIKVKDFNEVFKLYKVGCRNRATAYTNSNSASSRSHCMIRVSVTCPGAPERRRETNKIWLVDLGGSERVLKTRATGRRFDEGKAINLSLSALGDVINSLQRKNAHIPYRNSKLTQVLKDSLGLDSKTLMLVHISPKEDDLCETICSLNFATRAKNIHLGQDESPEEQEKKEAVMANLQTLMEKIEQERELALREMRILNETLEKLCGKPHVIEEEKEDVIREEIQVTPKVPRRKSRRASDVFPSFMRPTASSNRRLSSGTDFGVIANTPGFSRRNSMVSVRAESVRLPVKKKGYDSMCDSSEKSVSKSTCVRRLNTSDDATTVYSQDISECDIKLVVSEQKPKVMEMGPGSAKKPGSKIGVFQKDANQKKGGTEFSRINSWLRSQSENRSCLLDKEQLPCGLGFEKLEDIEEYKTEERGFKPTRMLNDLFELQSLCSPETEDQILSKYPNPGYDDEESLYPPSLENDGLSQHIDNAWFGVDQSAGREKDSSASILLRESELKQLFPDQSLKPKSPLAFTENVAPPFLRPQETLGDIGKAHTFMQRLKALFFRVLLGLGLIDVGYGNDFFSGLTK</sequence>
<organism evidence="10 11">
    <name type="scientific">Microthlaspi erraticum</name>
    <dbReference type="NCBI Taxonomy" id="1685480"/>
    <lineage>
        <taxon>Eukaryota</taxon>
        <taxon>Viridiplantae</taxon>
        <taxon>Streptophyta</taxon>
        <taxon>Embryophyta</taxon>
        <taxon>Tracheophyta</taxon>
        <taxon>Spermatophyta</taxon>
        <taxon>Magnoliopsida</taxon>
        <taxon>eudicotyledons</taxon>
        <taxon>Gunneridae</taxon>
        <taxon>Pentapetalae</taxon>
        <taxon>rosids</taxon>
        <taxon>malvids</taxon>
        <taxon>Brassicales</taxon>
        <taxon>Brassicaceae</taxon>
        <taxon>Coluteocarpeae</taxon>
        <taxon>Microthlaspi</taxon>
    </lineage>
</organism>
<evidence type="ECO:0000313" key="10">
    <source>
        <dbReference type="EMBL" id="CAA7015462.1"/>
    </source>
</evidence>
<dbReference type="OrthoDB" id="3176171at2759"/>
<dbReference type="EMBL" id="CACVBM020000177">
    <property type="protein sequence ID" value="CAA7015462.1"/>
    <property type="molecule type" value="Genomic_DNA"/>
</dbReference>
<gene>
    <name evidence="10" type="ORF">MERR_LOCUS2697</name>
</gene>
<protein>
    <recommendedName>
        <fullName evidence="9">Kinesin motor domain-containing protein</fullName>
    </recommendedName>
</protein>
<dbReference type="GO" id="GO:0005874">
    <property type="term" value="C:microtubule"/>
    <property type="evidence" value="ECO:0007669"/>
    <property type="project" value="UniProtKB-KW"/>
</dbReference>
<keyword evidence="4 7" id="KW-0067">ATP-binding</keyword>
<name>A0A6D2HQV6_9BRAS</name>
<dbReference type="GO" id="GO:0008017">
    <property type="term" value="F:microtubule binding"/>
    <property type="evidence" value="ECO:0007669"/>
    <property type="project" value="InterPro"/>
</dbReference>
<dbReference type="InterPro" id="IPR027640">
    <property type="entry name" value="Kinesin-like_fam"/>
</dbReference>